<sequence length="124" mass="13808">MKEQSSVEVVNALLSIFSRVALPKEIQCYQGSVFSSVLTAGFLEKCGIRLMNRVLQGAEEYAVPYLVDLAMYYNTWEDHLYHLSDVRRLTHAGLTAKPANCQLARAEVRYLGHVVSRAGGDLTS</sequence>
<keyword evidence="2" id="KW-1185">Reference proteome</keyword>
<dbReference type="GO" id="GO:0071897">
    <property type="term" value="P:DNA biosynthetic process"/>
    <property type="evidence" value="ECO:0007669"/>
    <property type="project" value="UniProtKB-ARBA"/>
</dbReference>
<evidence type="ECO:0000313" key="2">
    <source>
        <dbReference type="Proteomes" id="UP000821853"/>
    </source>
</evidence>
<reference evidence="1 2" key="1">
    <citation type="journal article" date="2020" name="Cell">
        <title>Large-Scale Comparative Analyses of Tick Genomes Elucidate Their Genetic Diversity and Vector Capacities.</title>
        <authorList>
            <consortium name="Tick Genome and Microbiome Consortium (TIGMIC)"/>
            <person name="Jia N."/>
            <person name="Wang J."/>
            <person name="Shi W."/>
            <person name="Du L."/>
            <person name="Sun Y."/>
            <person name="Zhan W."/>
            <person name="Jiang J.F."/>
            <person name="Wang Q."/>
            <person name="Zhang B."/>
            <person name="Ji P."/>
            <person name="Bell-Sakyi L."/>
            <person name="Cui X.M."/>
            <person name="Yuan T.T."/>
            <person name="Jiang B.G."/>
            <person name="Yang W.F."/>
            <person name="Lam T.T."/>
            <person name="Chang Q.C."/>
            <person name="Ding S.J."/>
            <person name="Wang X.J."/>
            <person name="Zhu J.G."/>
            <person name="Ruan X.D."/>
            <person name="Zhao L."/>
            <person name="Wei J.T."/>
            <person name="Ye R.Z."/>
            <person name="Que T.C."/>
            <person name="Du C.H."/>
            <person name="Zhou Y.H."/>
            <person name="Cheng J.X."/>
            <person name="Dai P.F."/>
            <person name="Guo W.B."/>
            <person name="Han X.H."/>
            <person name="Huang E.J."/>
            <person name="Li L.F."/>
            <person name="Wei W."/>
            <person name="Gao Y.C."/>
            <person name="Liu J.Z."/>
            <person name="Shao H.Z."/>
            <person name="Wang X."/>
            <person name="Wang C.C."/>
            <person name="Yang T.C."/>
            <person name="Huo Q.B."/>
            <person name="Li W."/>
            <person name="Chen H.Y."/>
            <person name="Chen S.E."/>
            <person name="Zhou L.G."/>
            <person name="Ni X.B."/>
            <person name="Tian J.H."/>
            <person name="Sheng Y."/>
            <person name="Liu T."/>
            <person name="Pan Y.S."/>
            <person name="Xia L.Y."/>
            <person name="Li J."/>
            <person name="Zhao F."/>
            <person name="Cao W.C."/>
        </authorList>
    </citation>
    <scope>NUCLEOTIDE SEQUENCE [LARGE SCALE GENOMIC DNA]</scope>
    <source>
        <strain evidence="1">HaeL-2018</strain>
    </source>
</reference>
<accession>A0A9J6HAT1</accession>
<comment type="caution">
    <text evidence="1">The sequence shown here is derived from an EMBL/GenBank/DDBJ whole genome shotgun (WGS) entry which is preliminary data.</text>
</comment>
<dbReference type="OrthoDB" id="6429497at2759"/>
<dbReference type="AlphaFoldDB" id="A0A9J6HAT1"/>
<dbReference type="Proteomes" id="UP000821853">
    <property type="component" value="Unassembled WGS sequence"/>
</dbReference>
<dbReference type="InterPro" id="IPR043128">
    <property type="entry name" value="Rev_trsase/Diguanyl_cyclase"/>
</dbReference>
<protein>
    <submittedName>
        <fullName evidence="1">Uncharacterized protein</fullName>
    </submittedName>
</protein>
<name>A0A9J6HAT1_HAELO</name>
<evidence type="ECO:0000313" key="1">
    <source>
        <dbReference type="EMBL" id="KAH9384934.1"/>
    </source>
</evidence>
<proteinExistence type="predicted"/>
<dbReference type="InterPro" id="IPR043502">
    <property type="entry name" value="DNA/RNA_pol_sf"/>
</dbReference>
<dbReference type="Gene3D" id="3.30.70.270">
    <property type="match status" value="1"/>
</dbReference>
<gene>
    <name evidence="1" type="ORF">HPB48_026965</name>
</gene>
<dbReference type="VEuPathDB" id="VectorBase:HLOH_049205"/>
<dbReference type="EMBL" id="JABSTR010003505">
    <property type="protein sequence ID" value="KAH9384934.1"/>
    <property type="molecule type" value="Genomic_DNA"/>
</dbReference>
<dbReference type="SUPFAM" id="SSF56672">
    <property type="entry name" value="DNA/RNA polymerases"/>
    <property type="match status" value="1"/>
</dbReference>
<organism evidence="1 2">
    <name type="scientific">Haemaphysalis longicornis</name>
    <name type="common">Bush tick</name>
    <dbReference type="NCBI Taxonomy" id="44386"/>
    <lineage>
        <taxon>Eukaryota</taxon>
        <taxon>Metazoa</taxon>
        <taxon>Ecdysozoa</taxon>
        <taxon>Arthropoda</taxon>
        <taxon>Chelicerata</taxon>
        <taxon>Arachnida</taxon>
        <taxon>Acari</taxon>
        <taxon>Parasitiformes</taxon>
        <taxon>Ixodida</taxon>
        <taxon>Ixodoidea</taxon>
        <taxon>Ixodidae</taxon>
        <taxon>Haemaphysalinae</taxon>
        <taxon>Haemaphysalis</taxon>
    </lineage>
</organism>